<sequence length="126" mass="14073">MEAGHYTTPLRCQGFDLALKLTTMIDLDSARRDRPPPESTRYLHPRPILLASEGIARVRIDLDRRSQSDFTDQNFIPKAGPPYSNPSTAASKCWGFGFSASIEEDKVRLRWCISSSSDPDRQGAMG</sequence>
<keyword evidence="2" id="KW-1185">Reference proteome</keyword>
<accession>A0A081CGX9</accession>
<protein>
    <submittedName>
        <fullName evidence="1">Uncharacterized protein</fullName>
    </submittedName>
</protein>
<organism evidence="1">
    <name type="scientific">Pseudozyma antarctica</name>
    <name type="common">Yeast</name>
    <name type="synonym">Candida antarctica</name>
    <dbReference type="NCBI Taxonomy" id="84753"/>
    <lineage>
        <taxon>Eukaryota</taxon>
        <taxon>Fungi</taxon>
        <taxon>Dikarya</taxon>
        <taxon>Basidiomycota</taxon>
        <taxon>Ustilaginomycotina</taxon>
        <taxon>Ustilaginomycetes</taxon>
        <taxon>Ustilaginales</taxon>
        <taxon>Ustilaginaceae</taxon>
        <taxon>Moesziomyces</taxon>
    </lineage>
</organism>
<dbReference type="RefSeq" id="XP_014656087.1">
    <property type="nucleotide sequence ID" value="XM_014800601.1"/>
</dbReference>
<reference evidence="1" key="1">
    <citation type="submission" date="2014-07" db="EMBL/GenBank/DDBJ databases">
        <title>Draft genome sequence of the yeast Pseudozyma antarctica JCM 10317 known as a producer of lipase B which used in a wide range of industrial applications.</title>
        <authorList>
            <person name="Morita T."/>
            <person name="Saika A."/>
            <person name="Koike H."/>
        </authorList>
    </citation>
    <scope>NUCLEOTIDE SEQUENCE</scope>
    <source>
        <strain evidence="1">JCM 10317</strain>
    </source>
</reference>
<dbReference type="GeneID" id="26304867"/>
<dbReference type="Proteomes" id="UP000053758">
    <property type="component" value="Unassembled WGS sequence"/>
</dbReference>
<name>A0A081CGX9_PSEA2</name>
<evidence type="ECO:0000313" key="1">
    <source>
        <dbReference type="EMBL" id="GAK65925.1"/>
    </source>
</evidence>
<evidence type="ECO:0000313" key="2">
    <source>
        <dbReference type="Proteomes" id="UP000053758"/>
    </source>
</evidence>
<dbReference type="AlphaFoldDB" id="A0A081CGX9"/>
<dbReference type="HOGENOM" id="CLU_1981360_0_0_1"/>
<dbReference type="EMBL" id="DF830077">
    <property type="protein sequence ID" value="GAK65925.1"/>
    <property type="molecule type" value="Genomic_DNA"/>
</dbReference>
<gene>
    <name evidence="1" type="ORF">PAN0_010c4147</name>
</gene>
<proteinExistence type="predicted"/>